<sequence length="101" mass="11357">MAVSDRGLRVDLGSQEPLDEALSPVVSPPPPPTPKATDTVFSPNCYNACRQRLHMLLVRDFLSPESIGASLMCVKKHKSRRGHRCRHRRSDKSEDHDKCVH</sequence>
<evidence type="ECO:0000313" key="3">
    <source>
        <dbReference type="Proteomes" id="UP000221165"/>
    </source>
</evidence>
<proteinExistence type="predicted"/>
<feature type="compositionally biased region" description="Basic and acidic residues" evidence="1">
    <location>
        <begin position="91"/>
        <end position="101"/>
    </location>
</feature>
<dbReference type="OrthoDB" id="10596218at2759"/>
<comment type="caution">
    <text evidence="2">The sequence shown here is derived from an EMBL/GenBank/DDBJ whole genome shotgun (WGS) entry which is preliminary data.</text>
</comment>
<name>A0A2C6KPS7_9APIC</name>
<dbReference type="RefSeq" id="XP_067920324.1">
    <property type="nucleotide sequence ID" value="XM_068067701.1"/>
</dbReference>
<protein>
    <submittedName>
        <fullName evidence="2">Uncharacterized protein</fullName>
    </submittedName>
</protein>
<accession>A0A2C6KPS7</accession>
<feature type="region of interest" description="Disordered" evidence="1">
    <location>
        <begin position="1"/>
        <end position="40"/>
    </location>
</feature>
<gene>
    <name evidence="2" type="ORF">CSUI_007556</name>
</gene>
<feature type="compositionally biased region" description="Basic residues" evidence="1">
    <location>
        <begin position="76"/>
        <end position="90"/>
    </location>
</feature>
<dbReference type="VEuPathDB" id="ToxoDB:CSUI_007556"/>
<dbReference type="GeneID" id="94430912"/>
<dbReference type="AlphaFoldDB" id="A0A2C6KPS7"/>
<keyword evidence="3" id="KW-1185">Reference proteome</keyword>
<feature type="region of interest" description="Disordered" evidence="1">
    <location>
        <begin position="76"/>
        <end position="101"/>
    </location>
</feature>
<evidence type="ECO:0000313" key="2">
    <source>
        <dbReference type="EMBL" id="PHJ18618.1"/>
    </source>
</evidence>
<organism evidence="2 3">
    <name type="scientific">Cystoisospora suis</name>
    <dbReference type="NCBI Taxonomy" id="483139"/>
    <lineage>
        <taxon>Eukaryota</taxon>
        <taxon>Sar</taxon>
        <taxon>Alveolata</taxon>
        <taxon>Apicomplexa</taxon>
        <taxon>Conoidasida</taxon>
        <taxon>Coccidia</taxon>
        <taxon>Eucoccidiorida</taxon>
        <taxon>Eimeriorina</taxon>
        <taxon>Sarcocystidae</taxon>
        <taxon>Cystoisospora</taxon>
    </lineage>
</organism>
<evidence type="ECO:0000256" key="1">
    <source>
        <dbReference type="SAM" id="MobiDB-lite"/>
    </source>
</evidence>
<dbReference type="Proteomes" id="UP000221165">
    <property type="component" value="Unassembled WGS sequence"/>
</dbReference>
<dbReference type="EMBL" id="MIGC01004011">
    <property type="protein sequence ID" value="PHJ18618.1"/>
    <property type="molecule type" value="Genomic_DNA"/>
</dbReference>
<reference evidence="2 3" key="1">
    <citation type="journal article" date="2017" name="Int. J. Parasitol.">
        <title>The genome of the protozoan parasite Cystoisospora suis and a reverse vaccinology approach to identify vaccine candidates.</title>
        <authorList>
            <person name="Palmieri N."/>
            <person name="Shrestha A."/>
            <person name="Ruttkowski B."/>
            <person name="Beck T."/>
            <person name="Vogl C."/>
            <person name="Tomley F."/>
            <person name="Blake D.P."/>
            <person name="Joachim A."/>
        </authorList>
    </citation>
    <scope>NUCLEOTIDE SEQUENCE [LARGE SCALE GENOMIC DNA]</scope>
    <source>
        <strain evidence="2 3">Wien I</strain>
    </source>
</reference>